<evidence type="ECO:0000313" key="13">
    <source>
        <dbReference type="EMBL" id="KGH32428.1"/>
    </source>
</evidence>
<dbReference type="InterPro" id="IPR002299">
    <property type="entry name" value="Porin_Neis"/>
</dbReference>
<dbReference type="InterPro" id="IPR050298">
    <property type="entry name" value="Gram-neg_bact_OMP"/>
</dbReference>
<keyword evidence="6 11" id="KW-0732">Signal</keyword>
<keyword evidence="4" id="KW-1134">Transmembrane beta strand</keyword>
<evidence type="ECO:0000256" key="10">
    <source>
        <dbReference type="ARBA" id="ARBA00023237"/>
    </source>
</evidence>
<keyword evidence="7" id="KW-0406">Ion transport</keyword>
<keyword evidence="8" id="KW-0626">Porin</keyword>
<dbReference type="GO" id="GO:0006811">
    <property type="term" value="P:monoatomic ion transport"/>
    <property type="evidence" value="ECO:0007669"/>
    <property type="project" value="UniProtKB-KW"/>
</dbReference>
<feature type="signal peptide" evidence="11">
    <location>
        <begin position="1"/>
        <end position="16"/>
    </location>
</feature>
<dbReference type="PANTHER" id="PTHR34501">
    <property type="entry name" value="PROTEIN YDDL-RELATED"/>
    <property type="match status" value="1"/>
</dbReference>
<dbReference type="EMBL" id="AWOR01000001">
    <property type="protein sequence ID" value="KGH32428.1"/>
    <property type="molecule type" value="Genomic_DNA"/>
</dbReference>
<evidence type="ECO:0000256" key="2">
    <source>
        <dbReference type="ARBA" id="ARBA00011233"/>
    </source>
</evidence>
<dbReference type="InterPro" id="IPR023614">
    <property type="entry name" value="Porin_dom_sf"/>
</dbReference>
<evidence type="ECO:0000256" key="7">
    <source>
        <dbReference type="ARBA" id="ARBA00023065"/>
    </source>
</evidence>
<proteinExistence type="predicted"/>
<dbReference type="Pfam" id="PF13609">
    <property type="entry name" value="Porin_4"/>
    <property type="match status" value="1"/>
</dbReference>
<keyword evidence="5" id="KW-0812">Transmembrane</keyword>
<dbReference type="PANTHER" id="PTHR34501:SF9">
    <property type="entry name" value="MAJOR OUTER MEMBRANE PROTEIN P.IA"/>
    <property type="match status" value="1"/>
</dbReference>
<dbReference type="PRINTS" id="PR00184">
    <property type="entry name" value="NEISSPPORIN"/>
</dbReference>
<evidence type="ECO:0000256" key="9">
    <source>
        <dbReference type="ARBA" id="ARBA00023136"/>
    </source>
</evidence>
<keyword evidence="10" id="KW-0998">Cell outer membrane</keyword>
<protein>
    <recommendedName>
        <fullName evidence="12">Porin domain-containing protein</fullName>
    </recommendedName>
</protein>
<keyword evidence="3" id="KW-0813">Transport</keyword>
<evidence type="ECO:0000256" key="8">
    <source>
        <dbReference type="ARBA" id="ARBA00023114"/>
    </source>
</evidence>
<dbReference type="SUPFAM" id="SSF56935">
    <property type="entry name" value="Porins"/>
    <property type="match status" value="1"/>
</dbReference>
<evidence type="ECO:0000259" key="12">
    <source>
        <dbReference type="Pfam" id="PF13609"/>
    </source>
</evidence>
<comment type="caution">
    <text evidence="13">The sequence shown here is derived from an EMBL/GenBank/DDBJ whole genome shotgun (WGS) entry which is preliminary data.</text>
</comment>
<feature type="chain" id="PRO_5001918651" description="Porin domain-containing protein" evidence="11">
    <location>
        <begin position="17"/>
        <end position="368"/>
    </location>
</feature>
<dbReference type="Gene3D" id="2.40.160.10">
    <property type="entry name" value="Porin"/>
    <property type="match status" value="1"/>
</dbReference>
<dbReference type="GO" id="GO:0046930">
    <property type="term" value="C:pore complex"/>
    <property type="evidence" value="ECO:0007669"/>
    <property type="project" value="UniProtKB-KW"/>
</dbReference>
<evidence type="ECO:0000256" key="5">
    <source>
        <dbReference type="ARBA" id="ARBA00022692"/>
    </source>
</evidence>
<comment type="subcellular location">
    <subcellularLocation>
        <location evidence="1">Cell outer membrane</location>
        <topology evidence="1">Multi-pass membrane protein</topology>
    </subcellularLocation>
</comment>
<evidence type="ECO:0000256" key="6">
    <source>
        <dbReference type="ARBA" id="ARBA00022729"/>
    </source>
</evidence>
<evidence type="ECO:0000256" key="4">
    <source>
        <dbReference type="ARBA" id="ARBA00022452"/>
    </source>
</evidence>
<evidence type="ECO:0000256" key="11">
    <source>
        <dbReference type="SAM" id="SignalP"/>
    </source>
</evidence>
<dbReference type="GO" id="GO:0015288">
    <property type="term" value="F:porin activity"/>
    <property type="evidence" value="ECO:0007669"/>
    <property type="project" value="UniProtKB-KW"/>
</dbReference>
<gene>
    <name evidence="13" type="ORF">P353_03325</name>
</gene>
<evidence type="ECO:0000256" key="1">
    <source>
        <dbReference type="ARBA" id="ARBA00004571"/>
    </source>
</evidence>
<evidence type="ECO:0000256" key="3">
    <source>
        <dbReference type="ARBA" id="ARBA00022448"/>
    </source>
</evidence>
<keyword evidence="9" id="KW-0472">Membrane</keyword>
<dbReference type="AlphaFoldDB" id="A0A096FRN2"/>
<sequence>MLVGAAAACCSLSALAQSGVTLYGSLDLSVTSSDNGARRVSGLSSGVGTGSRIGLRGQEDLGAGLKAVFQLEMGLEADTGSLKTFTGNYASATPGAPGGLASTGGFNRRSHVGLQSGWGTLLLGRDYTPMYYTALATDTFKLAYLGNVQALLALGGGSERLARMSNGIFYTSPQFGGLRMRAAYGFGAESAGGPGMPPKDAQTLYGLGADFSTGGLVLSAAYQEIKLPTVGGSPLAFTGLRTRRDTILGAQYRTGPWLLSAGHFRVNAPARGEDTWLGAGYTFGANTVKLQVQRLRQDNPSGKDRRATVVGAVYEHALSKRTQLYTSFSRTSNNATGQFGVTGSDTSFAAGAAGAKVNVLALGLRHSF</sequence>
<feature type="domain" description="Porin" evidence="12">
    <location>
        <begin position="5"/>
        <end position="335"/>
    </location>
</feature>
<name>A0A096FRN2_COMTE</name>
<dbReference type="CDD" id="cd00342">
    <property type="entry name" value="gram_neg_porins"/>
    <property type="match status" value="1"/>
</dbReference>
<accession>A0A096FRN2</accession>
<dbReference type="Proteomes" id="UP000029553">
    <property type="component" value="Unassembled WGS sequence"/>
</dbReference>
<evidence type="ECO:0000313" key="14">
    <source>
        <dbReference type="Proteomes" id="UP000029553"/>
    </source>
</evidence>
<organism evidence="13 14">
    <name type="scientific">Comamonas testosteroni</name>
    <name type="common">Pseudomonas testosteroni</name>
    <dbReference type="NCBI Taxonomy" id="285"/>
    <lineage>
        <taxon>Bacteria</taxon>
        <taxon>Pseudomonadati</taxon>
        <taxon>Pseudomonadota</taxon>
        <taxon>Betaproteobacteria</taxon>
        <taxon>Burkholderiales</taxon>
        <taxon>Comamonadaceae</taxon>
        <taxon>Comamonas</taxon>
    </lineage>
</organism>
<comment type="subunit">
    <text evidence="2">Homotrimer.</text>
</comment>
<reference evidence="13 14" key="1">
    <citation type="submission" date="2013-09" db="EMBL/GenBank/DDBJ databases">
        <title>High correlation between genotypes and phenotypes of environmental bacteria Comamonas testosteroni strains.</title>
        <authorList>
            <person name="Liu L."/>
            <person name="Zhu W."/>
            <person name="Xia X."/>
            <person name="Xu B."/>
            <person name="Luo M."/>
            <person name="Wang G."/>
        </authorList>
    </citation>
    <scope>NUCLEOTIDE SEQUENCE [LARGE SCALE GENOMIC DNA]</scope>
    <source>
        <strain evidence="13 14">JL40</strain>
    </source>
</reference>
<dbReference type="InterPro" id="IPR033900">
    <property type="entry name" value="Gram_neg_porin_domain"/>
</dbReference>
<dbReference type="GO" id="GO:0009279">
    <property type="term" value="C:cell outer membrane"/>
    <property type="evidence" value="ECO:0007669"/>
    <property type="project" value="UniProtKB-SubCell"/>
</dbReference>